<dbReference type="PROSITE" id="PS00122">
    <property type="entry name" value="CARBOXYLESTERASE_B_1"/>
    <property type="match status" value="1"/>
</dbReference>
<dbReference type="PANTHER" id="PTHR43918">
    <property type="entry name" value="ACETYLCHOLINESTERASE"/>
    <property type="match status" value="1"/>
</dbReference>
<dbReference type="InterPro" id="IPR050654">
    <property type="entry name" value="AChE-related_enzymes"/>
</dbReference>
<feature type="domain" description="Carboxylesterase type B" evidence="5">
    <location>
        <begin position="30"/>
        <end position="480"/>
    </location>
</feature>
<evidence type="ECO:0000313" key="6">
    <source>
        <dbReference type="EMBL" id="KJZ71169.1"/>
    </source>
</evidence>
<evidence type="ECO:0000313" key="7">
    <source>
        <dbReference type="Proteomes" id="UP000054481"/>
    </source>
</evidence>
<sequence length="537" mass="59206">MAPRIVAALILFLQATLVYSDGDYSQVAESPTVTLSAGPVMGRRVGSVNQFLGLPFAEPPGRFEPPKPATAWQGTYNATKHKPSCIQKFKYPKEAHDRTMRWYNNPPPPSGESENCLYLNVFTPRRAKPGSKPVMFWLFGGGFSFGTGSLPLYDGTSFAENQDIVIVTVNYRTNIFGFPGSPEIPKEEQNLGLLDQRLALDWVQRNIHAFGGDPDRVTLFGQSAGAGSIDLLVTNPPEPIPFIAAIMQSGQGSITLPNRISAKSWHKLVSIAKCDPMRALACIRDMPVEKVLEYIERRGLAFFPIFDGATWTGTGRVDRRKSTVAEPRIARVPVLVGSTADDGGVFVYGQKDLRAFLLDLLPKGFSLIDRIKERYGNKNDVNKRAPVNHFLASVVKDFNFGCPAKIIAEESASVGIPSWRYYFDAGFANTEIFPGSGAYHCSEISLIFGTFPRNGTNPYQKQLSKTMQKAWADFAKNPTKGPGWEPTPKVSVFGDGYRPNSRGDGKRRVMVVRKPGLIDFPCSLYDNAYNAGILLSR</sequence>
<dbReference type="Proteomes" id="UP000054481">
    <property type="component" value="Unassembled WGS sequence"/>
</dbReference>
<dbReference type="SUPFAM" id="SSF53474">
    <property type="entry name" value="alpha/beta-Hydrolases"/>
    <property type="match status" value="1"/>
</dbReference>
<dbReference type="PRINTS" id="PR00878">
    <property type="entry name" value="CHOLNESTRASE"/>
</dbReference>
<reference evidence="6 7" key="1">
    <citation type="journal article" date="2014" name="Genome Biol. Evol.">
        <title>Comparative genomics and transcriptomics analyses reveal divergent lifestyle features of nematode endoparasitic fungus Hirsutella minnesotensis.</title>
        <authorList>
            <person name="Lai Y."/>
            <person name="Liu K."/>
            <person name="Zhang X."/>
            <person name="Zhang X."/>
            <person name="Li K."/>
            <person name="Wang N."/>
            <person name="Shu C."/>
            <person name="Wu Y."/>
            <person name="Wang C."/>
            <person name="Bushley K.E."/>
            <person name="Xiang M."/>
            <person name="Liu X."/>
        </authorList>
    </citation>
    <scope>NUCLEOTIDE SEQUENCE [LARGE SCALE GENOMIC DNA]</scope>
    <source>
        <strain evidence="6 7">3608</strain>
    </source>
</reference>
<keyword evidence="7" id="KW-1185">Reference proteome</keyword>
<dbReference type="GO" id="GO:0004104">
    <property type="term" value="F:cholinesterase activity"/>
    <property type="evidence" value="ECO:0007669"/>
    <property type="project" value="InterPro"/>
</dbReference>
<dbReference type="EMBL" id="KQ030585">
    <property type="protein sequence ID" value="KJZ71169.1"/>
    <property type="molecule type" value="Genomic_DNA"/>
</dbReference>
<evidence type="ECO:0000256" key="4">
    <source>
        <dbReference type="RuleBase" id="RU361235"/>
    </source>
</evidence>
<gene>
    <name evidence="6" type="ORF">HIM_09424</name>
</gene>
<organism evidence="6 7">
    <name type="scientific">Hirsutella minnesotensis 3608</name>
    <dbReference type="NCBI Taxonomy" id="1043627"/>
    <lineage>
        <taxon>Eukaryota</taxon>
        <taxon>Fungi</taxon>
        <taxon>Dikarya</taxon>
        <taxon>Ascomycota</taxon>
        <taxon>Pezizomycotina</taxon>
        <taxon>Sordariomycetes</taxon>
        <taxon>Hypocreomycetidae</taxon>
        <taxon>Hypocreales</taxon>
        <taxon>Ophiocordycipitaceae</taxon>
        <taxon>Hirsutella</taxon>
    </lineage>
</organism>
<dbReference type="ESTHER" id="9hypo-a0a0f8a341">
    <property type="family name" value="Fungal_carboxylesterase_lipase"/>
</dbReference>
<dbReference type="OrthoDB" id="408631at2759"/>
<proteinExistence type="inferred from homology"/>
<dbReference type="InterPro" id="IPR000997">
    <property type="entry name" value="Cholinesterase"/>
</dbReference>
<dbReference type="EC" id="3.1.1.-" evidence="4"/>
<evidence type="ECO:0000256" key="3">
    <source>
        <dbReference type="ARBA" id="ARBA00023157"/>
    </source>
</evidence>
<dbReference type="AlphaFoldDB" id="A0A0F8A341"/>
<evidence type="ECO:0000256" key="2">
    <source>
        <dbReference type="ARBA" id="ARBA00022801"/>
    </source>
</evidence>
<dbReference type="InterPro" id="IPR019826">
    <property type="entry name" value="Carboxylesterase_B_AS"/>
</dbReference>
<evidence type="ECO:0000256" key="1">
    <source>
        <dbReference type="ARBA" id="ARBA00005964"/>
    </source>
</evidence>
<dbReference type="InterPro" id="IPR029058">
    <property type="entry name" value="AB_hydrolase_fold"/>
</dbReference>
<comment type="similarity">
    <text evidence="1 4">Belongs to the type-B carboxylesterase/lipase family.</text>
</comment>
<dbReference type="Gene3D" id="3.40.50.1820">
    <property type="entry name" value="alpha/beta hydrolase"/>
    <property type="match status" value="1"/>
</dbReference>
<keyword evidence="3" id="KW-1015">Disulfide bond</keyword>
<protein>
    <recommendedName>
        <fullName evidence="4">Carboxylic ester hydrolase</fullName>
        <ecNumber evidence="4">3.1.1.-</ecNumber>
    </recommendedName>
</protein>
<accession>A0A0F8A341</accession>
<dbReference type="PANTHER" id="PTHR43918:SF4">
    <property type="entry name" value="CARBOXYLIC ESTER HYDROLASE"/>
    <property type="match status" value="1"/>
</dbReference>
<dbReference type="InterPro" id="IPR002018">
    <property type="entry name" value="CarbesteraseB"/>
</dbReference>
<feature type="signal peptide" evidence="4">
    <location>
        <begin position="1"/>
        <end position="20"/>
    </location>
</feature>
<evidence type="ECO:0000259" key="5">
    <source>
        <dbReference type="Pfam" id="PF00135"/>
    </source>
</evidence>
<keyword evidence="2 4" id="KW-0378">Hydrolase</keyword>
<feature type="chain" id="PRO_5005117597" description="Carboxylic ester hydrolase" evidence="4">
    <location>
        <begin position="21"/>
        <end position="537"/>
    </location>
</feature>
<name>A0A0F8A341_9HYPO</name>
<dbReference type="Pfam" id="PF00135">
    <property type="entry name" value="COesterase"/>
    <property type="match status" value="1"/>
</dbReference>
<keyword evidence="4" id="KW-0732">Signal</keyword>